<reference evidence="2" key="1">
    <citation type="journal article" date="2019" name="Int. J. Syst. Evol. Microbiol.">
        <title>The Global Catalogue of Microorganisms (GCM) 10K type strain sequencing project: providing services to taxonomists for standard genome sequencing and annotation.</title>
        <authorList>
            <consortium name="The Broad Institute Genomics Platform"/>
            <consortium name="The Broad Institute Genome Sequencing Center for Infectious Disease"/>
            <person name="Wu L."/>
            <person name="Ma J."/>
        </authorList>
    </citation>
    <scope>NUCLEOTIDE SEQUENCE [LARGE SCALE GENOMIC DNA]</scope>
    <source>
        <strain evidence="2">JCM 11136</strain>
    </source>
</reference>
<sequence length="100" mass="10502">MDRWGAGRSAPQSGEGEGEGLLWSCWTRVAVVGDAEGGRLDSFGCGDGGAPAPVEVVLGSARREAVDVWVRAVGAPSVTGARCRVVSRWWWAQVSGCLRT</sequence>
<accession>A0ABP3Z7Q5</accession>
<dbReference type="Proteomes" id="UP001501578">
    <property type="component" value="Unassembled WGS sequence"/>
</dbReference>
<evidence type="ECO:0000313" key="2">
    <source>
        <dbReference type="Proteomes" id="UP001501578"/>
    </source>
</evidence>
<dbReference type="EMBL" id="BAAAHQ010000004">
    <property type="protein sequence ID" value="GAA0916824.1"/>
    <property type="molecule type" value="Genomic_DNA"/>
</dbReference>
<comment type="caution">
    <text evidence="1">The sequence shown here is derived from an EMBL/GenBank/DDBJ whole genome shotgun (WGS) entry which is preliminary data.</text>
</comment>
<gene>
    <name evidence="1" type="ORF">GCM10009560_12330</name>
</gene>
<organism evidence="1 2">
    <name type="scientific">Nonomuraea longicatena</name>
    <dbReference type="NCBI Taxonomy" id="83682"/>
    <lineage>
        <taxon>Bacteria</taxon>
        <taxon>Bacillati</taxon>
        <taxon>Actinomycetota</taxon>
        <taxon>Actinomycetes</taxon>
        <taxon>Streptosporangiales</taxon>
        <taxon>Streptosporangiaceae</taxon>
        <taxon>Nonomuraea</taxon>
    </lineage>
</organism>
<protein>
    <submittedName>
        <fullName evidence="1">Uncharacterized protein</fullName>
    </submittedName>
</protein>
<keyword evidence="2" id="KW-1185">Reference proteome</keyword>
<name>A0ABP3Z7Q5_9ACTN</name>
<proteinExistence type="predicted"/>
<evidence type="ECO:0000313" key="1">
    <source>
        <dbReference type="EMBL" id="GAA0916824.1"/>
    </source>
</evidence>